<accession>A0A8K0KBD7</accession>
<evidence type="ECO:0000256" key="1">
    <source>
        <dbReference type="ARBA" id="ARBA00012647"/>
    </source>
</evidence>
<gene>
    <name evidence="3" type="ORF">J437_LFUL014437</name>
</gene>
<dbReference type="AlphaFoldDB" id="A0A8K0KBD7"/>
<comment type="caution">
    <text evidence="3">The sequence shown here is derived from an EMBL/GenBank/DDBJ whole genome shotgun (WGS) entry which is preliminary data.</text>
</comment>
<dbReference type="GO" id="GO:0046872">
    <property type="term" value="F:metal ion binding"/>
    <property type="evidence" value="ECO:0007669"/>
    <property type="project" value="UniProtKB-KW"/>
</dbReference>
<dbReference type="InterPro" id="IPR001952">
    <property type="entry name" value="Alkaline_phosphatase"/>
</dbReference>
<reference evidence="3" key="1">
    <citation type="submission" date="2013-04" db="EMBL/GenBank/DDBJ databases">
        <authorList>
            <person name="Qu J."/>
            <person name="Murali S.C."/>
            <person name="Bandaranaike D."/>
            <person name="Bellair M."/>
            <person name="Blankenburg K."/>
            <person name="Chao H."/>
            <person name="Dinh H."/>
            <person name="Doddapaneni H."/>
            <person name="Downs B."/>
            <person name="Dugan-Rocha S."/>
            <person name="Elkadiri S."/>
            <person name="Gnanaolivu R.D."/>
            <person name="Hernandez B."/>
            <person name="Javaid M."/>
            <person name="Jayaseelan J.C."/>
            <person name="Lee S."/>
            <person name="Li M."/>
            <person name="Ming W."/>
            <person name="Munidasa M."/>
            <person name="Muniz J."/>
            <person name="Nguyen L."/>
            <person name="Ongeri F."/>
            <person name="Osuji N."/>
            <person name="Pu L.-L."/>
            <person name="Puazo M."/>
            <person name="Qu C."/>
            <person name="Quiroz J."/>
            <person name="Raj R."/>
            <person name="Weissenberger G."/>
            <person name="Xin Y."/>
            <person name="Zou X."/>
            <person name="Han Y."/>
            <person name="Richards S."/>
            <person name="Worley K."/>
            <person name="Muzny D."/>
            <person name="Gibbs R."/>
        </authorList>
    </citation>
    <scope>NUCLEOTIDE SEQUENCE</scope>
    <source>
        <strain evidence="3">Sampled in the wild</strain>
    </source>
</reference>
<dbReference type="Proteomes" id="UP000792457">
    <property type="component" value="Unassembled WGS sequence"/>
</dbReference>
<dbReference type="EC" id="3.1.3.1" evidence="1"/>
<dbReference type="SUPFAM" id="SSF53649">
    <property type="entry name" value="Alkaline phosphatase-like"/>
    <property type="match status" value="1"/>
</dbReference>
<feature type="binding site" evidence="2">
    <location>
        <position position="58"/>
    </location>
    <ligand>
        <name>Mg(2+)</name>
        <dbReference type="ChEBI" id="CHEBI:18420"/>
    </ligand>
</feature>
<organism evidence="3 4">
    <name type="scientific">Ladona fulva</name>
    <name type="common">Scarce chaser dragonfly</name>
    <name type="synonym">Libellula fulva</name>
    <dbReference type="NCBI Taxonomy" id="123851"/>
    <lineage>
        <taxon>Eukaryota</taxon>
        <taxon>Metazoa</taxon>
        <taxon>Ecdysozoa</taxon>
        <taxon>Arthropoda</taxon>
        <taxon>Hexapoda</taxon>
        <taxon>Insecta</taxon>
        <taxon>Pterygota</taxon>
        <taxon>Palaeoptera</taxon>
        <taxon>Odonata</taxon>
        <taxon>Epiprocta</taxon>
        <taxon>Anisoptera</taxon>
        <taxon>Libelluloidea</taxon>
        <taxon>Libellulidae</taxon>
        <taxon>Ladona</taxon>
    </lineage>
</organism>
<keyword evidence="2" id="KW-0460">Magnesium</keyword>
<dbReference type="PANTHER" id="PTHR11596:SF91">
    <property type="entry name" value="ALKALINE PHOSPHATASE-RELATED"/>
    <property type="match status" value="1"/>
</dbReference>
<sequence length="126" mass="13580">MCGVKNNDATIGVTAAVQRGDCDASNIKKNRVYSIMKWAQRAGKSTGIVTTTRITHASPAGAYAHIADRDWESDSNVAAANKDPKKCDDIAEQLVRGETGRHLNIEEFLPSPSPFIDEAIPSSISH</sequence>
<keyword evidence="2" id="KW-0479">Metal-binding</keyword>
<reference evidence="3" key="2">
    <citation type="submission" date="2017-10" db="EMBL/GenBank/DDBJ databases">
        <title>Ladona fulva Genome sequencing and assembly.</title>
        <authorList>
            <person name="Murali S."/>
            <person name="Richards S."/>
            <person name="Bandaranaike D."/>
            <person name="Bellair M."/>
            <person name="Blankenburg K."/>
            <person name="Chao H."/>
            <person name="Dinh H."/>
            <person name="Doddapaneni H."/>
            <person name="Dugan-Rocha S."/>
            <person name="Elkadiri S."/>
            <person name="Gnanaolivu R."/>
            <person name="Hernandez B."/>
            <person name="Skinner E."/>
            <person name="Javaid M."/>
            <person name="Lee S."/>
            <person name="Li M."/>
            <person name="Ming W."/>
            <person name="Munidasa M."/>
            <person name="Muniz J."/>
            <person name="Nguyen L."/>
            <person name="Hughes D."/>
            <person name="Osuji N."/>
            <person name="Pu L.-L."/>
            <person name="Puazo M."/>
            <person name="Qu C."/>
            <person name="Quiroz J."/>
            <person name="Raj R."/>
            <person name="Weissenberger G."/>
            <person name="Xin Y."/>
            <person name="Zou X."/>
            <person name="Han Y."/>
            <person name="Worley K."/>
            <person name="Muzny D."/>
            <person name="Gibbs R."/>
        </authorList>
    </citation>
    <scope>NUCLEOTIDE SEQUENCE</scope>
    <source>
        <strain evidence="3">Sampled in the wild</strain>
    </source>
</reference>
<dbReference type="InterPro" id="IPR017850">
    <property type="entry name" value="Alkaline_phosphatase_core_sf"/>
</dbReference>
<dbReference type="Pfam" id="PF00245">
    <property type="entry name" value="Alk_phosphatase"/>
    <property type="match status" value="1"/>
</dbReference>
<dbReference type="EMBL" id="KZ308588">
    <property type="protein sequence ID" value="KAG8232044.1"/>
    <property type="molecule type" value="Genomic_DNA"/>
</dbReference>
<evidence type="ECO:0000313" key="4">
    <source>
        <dbReference type="Proteomes" id="UP000792457"/>
    </source>
</evidence>
<evidence type="ECO:0000256" key="2">
    <source>
        <dbReference type="PIRSR" id="PIRSR601952-2"/>
    </source>
</evidence>
<protein>
    <recommendedName>
        <fullName evidence="1">alkaline phosphatase</fullName>
        <ecNumber evidence="1">3.1.3.1</ecNumber>
    </recommendedName>
</protein>
<dbReference type="PANTHER" id="PTHR11596">
    <property type="entry name" value="ALKALINE PHOSPHATASE"/>
    <property type="match status" value="1"/>
</dbReference>
<dbReference type="OrthoDB" id="5818554at2759"/>
<dbReference type="GO" id="GO:0004035">
    <property type="term" value="F:alkaline phosphatase activity"/>
    <property type="evidence" value="ECO:0007669"/>
    <property type="project" value="UniProtKB-EC"/>
</dbReference>
<proteinExistence type="predicted"/>
<comment type="cofactor">
    <cofactor evidence="2">
        <name>Mg(2+)</name>
        <dbReference type="ChEBI" id="CHEBI:18420"/>
    </cofactor>
    <text evidence="2">Binds 1 Mg(2+) ion.</text>
</comment>
<feature type="binding site" evidence="2">
    <location>
        <position position="56"/>
    </location>
    <ligand>
        <name>Mg(2+)</name>
        <dbReference type="ChEBI" id="CHEBI:18420"/>
    </ligand>
</feature>
<dbReference type="Gene3D" id="3.40.720.10">
    <property type="entry name" value="Alkaline Phosphatase, subunit A"/>
    <property type="match status" value="1"/>
</dbReference>
<name>A0A8K0KBD7_LADFU</name>
<keyword evidence="4" id="KW-1185">Reference proteome</keyword>
<evidence type="ECO:0000313" key="3">
    <source>
        <dbReference type="EMBL" id="KAG8232044.1"/>
    </source>
</evidence>